<dbReference type="AlphaFoldDB" id="A0A5B7EZM5"/>
<comment type="caution">
    <text evidence="1">The sequence shown here is derived from an EMBL/GenBank/DDBJ whole genome shotgun (WGS) entry which is preliminary data.</text>
</comment>
<gene>
    <name evidence="1" type="ORF">E2C01_032443</name>
</gene>
<accession>A0A5B7EZM5</accession>
<evidence type="ECO:0000313" key="1">
    <source>
        <dbReference type="EMBL" id="MPC38925.1"/>
    </source>
</evidence>
<reference evidence="1 2" key="1">
    <citation type="submission" date="2019-05" db="EMBL/GenBank/DDBJ databases">
        <title>Another draft genome of Portunus trituberculatus and its Hox gene families provides insights of decapod evolution.</title>
        <authorList>
            <person name="Jeong J.-H."/>
            <person name="Song I."/>
            <person name="Kim S."/>
            <person name="Choi T."/>
            <person name="Kim D."/>
            <person name="Ryu S."/>
            <person name="Kim W."/>
        </authorList>
    </citation>
    <scope>NUCLEOTIDE SEQUENCE [LARGE SCALE GENOMIC DNA]</scope>
    <source>
        <tissue evidence="1">Muscle</tissue>
    </source>
</reference>
<protein>
    <submittedName>
        <fullName evidence="1">Uncharacterized protein</fullName>
    </submittedName>
</protein>
<organism evidence="1 2">
    <name type="scientific">Portunus trituberculatus</name>
    <name type="common">Swimming crab</name>
    <name type="synonym">Neptunus trituberculatus</name>
    <dbReference type="NCBI Taxonomy" id="210409"/>
    <lineage>
        <taxon>Eukaryota</taxon>
        <taxon>Metazoa</taxon>
        <taxon>Ecdysozoa</taxon>
        <taxon>Arthropoda</taxon>
        <taxon>Crustacea</taxon>
        <taxon>Multicrustacea</taxon>
        <taxon>Malacostraca</taxon>
        <taxon>Eumalacostraca</taxon>
        <taxon>Eucarida</taxon>
        <taxon>Decapoda</taxon>
        <taxon>Pleocyemata</taxon>
        <taxon>Brachyura</taxon>
        <taxon>Eubrachyura</taxon>
        <taxon>Portunoidea</taxon>
        <taxon>Portunidae</taxon>
        <taxon>Portuninae</taxon>
        <taxon>Portunus</taxon>
    </lineage>
</organism>
<proteinExistence type="predicted"/>
<sequence length="70" mass="7969">MLEERLSNGDEDWAGSARRRELVVQVRRTGTPVQERVVDAGKRRSCCLAEGVQRRDVALLVAELRVGHRR</sequence>
<dbReference type="EMBL" id="VSRR010004211">
    <property type="protein sequence ID" value="MPC38925.1"/>
    <property type="molecule type" value="Genomic_DNA"/>
</dbReference>
<dbReference type="Proteomes" id="UP000324222">
    <property type="component" value="Unassembled WGS sequence"/>
</dbReference>
<keyword evidence="2" id="KW-1185">Reference proteome</keyword>
<evidence type="ECO:0000313" key="2">
    <source>
        <dbReference type="Proteomes" id="UP000324222"/>
    </source>
</evidence>
<name>A0A5B7EZM5_PORTR</name>